<dbReference type="InterPro" id="IPR001173">
    <property type="entry name" value="Glyco_trans_2-like"/>
</dbReference>
<reference evidence="2 3" key="1">
    <citation type="submission" date="2020-08" db="EMBL/GenBank/DDBJ databases">
        <title>Genomic Encyclopedia of Type Strains, Phase IV (KMG-IV): sequencing the most valuable type-strain genomes for metagenomic binning, comparative biology and taxonomic classification.</title>
        <authorList>
            <person name="Goeker M."/>
        </authorList>
    </citation>
    <scope>NUCLEOTIDE SEQUENCE [LARGE SCALE GENOMIC DNA]</scope>
    <source>
        <strain evidence="2 3">DSM 17976</strain>
    </source>
</reference>
<dbReference type="Pfam" id="PF00535">
    <property type="entry name" value="Glycos_transf_2"/>
    <property type="match status" value="1"/>
</dbReference>
<dbReference type="RefSeq" id="WP_183971622.1">
    <property type="nucleotide sequence ID" value="NZ_JACIBY010000001.1"/>
</dbReference>
<dbReference type="CDD" id="cd06433">
    <property type="entry name" value="GT_2_WfgS_like"/>
    <property type="match status" value="1"/>
</dbReference>
<accession>A0A7W6ENS0</accession>
<keyword evidence="2" id="KW-0808">Transferase</keyword>
<protein>
    <submittedName>
        <fullName evidence="2">Glycosyltransferase involved in cell wall biosynthesis</fullName>
    </submittedName>
</protein>
<dbReference type="Proteomes" id="UP000541352">
    <property type="component" value="Unassembled WGS sequence"/>
</dbReference>
<dbReference type="EMBL" id="JACIBY010000001">
    <property type="protein sequence ID" value="MBB3836865.1"/>
    <property type="molecule type" value="Genomic_DNA"/>
</dbReference>
<dbReference type="GO" id="GO:0016758">
    <property type="term" value="F:hexosyltransferase activity"/>
    <property type="evidence" value="ECO:0007669"/>
    <property type="project" value="UniProtKB-ARBA"/>
</dbReference>
<comment type="caution">
    <text evidence="2">The sequence shown here is derived from an EMBL/GenBank/DDBJ whole genome shotgun (WGS) entry which is preliminary data.</text>
</comment>
<keyword evidence="3" id="KW-1185">Reference proteome</keyword>
<feature type="domain" description="Glycosyltransferase 2-like" evidence="1">
    <location>
        <begin position="13"/>
        <end position="146"/>
    </location>
</feature>
<sequence>MSFPTQTTEPRISIVTVCLNAAAHLTTTIQSVVSQTYPNIEYIVIDGQSTDGTLDILKKYETSITKWVSEKDKGIYDAMNKGIQMSTGDAILLLNAGDFLQPNAIEEMVQRAQGNVNNKIICCDWVVFFLNSTKKIHRQAEFNFNRKNGICHQGTLIGREIYRTFGGYDTSYRYVADYEFYLRVWTITPSVFVRAPQYLANFMFEGFTTKGIRKSNIERWKVIERYFSWKESWYLRLTTMAAIMVRTLKAVTS</sequence>
<proteinExistence type="predicted"/>
<dbReference type="PANTHER" id="PTHR22916">
    <property type="entry name" value="GLYCOSYLTRANSFERASE"/>
    <property type="match status" value="1"/>
</dbReference>
<evidence type="ECO:0000313" key="2">
    <source>
        <dbReference type="EMBL" id="MBB3836865.1"/>
    </source>
</evidence>
<dbReference type="AlphaFoldDB" id="A0A7W6ENS0"/>
<dbReference type="InterPro" id="IPR029044">
    <property type="entry name" value="Nucleotide-diphossugar_trans"/>
</dbReference>
<dbReference type="Gene3D" id="3.90.550.10">
    <property type="entry name" value="Spore Coat Polysaccharide Biosynthesis Protein SpsA, Chain A"/>
    <property type="match status" value="1"/>
</dbReference>
<name>A0A7W6ENS0_9BACT</name>
<gene>
    <name evidence="2" type="ORF">FHS57_000847</name>
</gene>
<dbReference type="PANTHER" id="PTHR22916:SF67">
    <property type="entry name" value="COLANIC ACID BIOSYNTHESIS GLYCOSYL TRANSFERASE WCAE-RELATED"/>
    <property type="match status" value="1"/>
</dbReference>
<dbReference type="SUPFAM" id="SSF53448">
    <property type="entry name" value="Nucleotide-diphospho-sugar transferases"/>
    <property type="match status" value="1"/>
</dbReference>
<evidence type="ECO:0000313" key="3">
    <source>
        <dbReference type="Proteomes" id="UP000541352"/>
    </source>
</evidence>
<organism evidence="2 3">
    <name type="scientific">Runella defluvii</name>
    <dbReference type="NCBI Taxonomy" id="370973"/>
    <lineage>
        <taxon>Bacteria</taxon>
        <taxon>Pseudomonadati</taxon>
        <taxon>Bacteroidota</taxon>
        <taxon>Cytophagia</taxon>
        <taxon>Cytophagales</taxon>
        <taxon>Spirosomataceae</taxon>
        <taxon>Runella</taxon>
    </lineage>
</organism>
<evidence type="ECO:0000259" key="1">
    <source>
        <dbReference type="Pfam" id="PF00535"/>
    </source>
</evidence>